<sequence length="747" mass="88136">MSTGLQIHKPSHFEVNNIAYKDSIEYSLVTQSGAKFYDNTTCFGKLLSHKMTSLEEIEQETLYYAFRIQDAKISKNLLNQYIKYVEEMREDTIRTDKTIFKNVHIGWENVWLMINEQYTEFRGNSQVEEILQDLKRAYKKYEEKIHKIGLHVKHLNMMIGLCHRSHSIYHMSFSNTKNIERLRTATGNSKKTVLRIMSDSKIDDQKQFSHLFLAEVMDSIKCILRSEKRMSQMKQKLDKYEKKLRKDNRSILSVQEFDNFIPELSIDKKQFVLVPDTGYTEQMLKSPMKMSYHSLSVKDSNGEPVYSKIQAQLKIFQKLTCDVYWMNTKDSAIAKEKQVIIDAMKGVRNEYVTVKSIEALINTILQRNFYKTLKSGTTRTALTYCHNLPFNFEMTLTELASLFVTVFNDHNSHQKFVREFIEYMGFDDIYNVEEFELWRIRYGAMHFAIDSFLVNENELKENIYKAWTVQLAHIKLGNLDDFKNWMDRKDQHRYFDIGEISKYVEIVRRSEIGNKSFTFRNLIEKHIWIQDSTKRPAESSKGFKLEKQIKVEDKKPQVVPSETKQEIEQVIVPSQKLKEIIVSVPTEDKENKDVIIKNLFDLYDIAQKELEEEKRKNEEIVKNLKVAHQKDRKSAKEIEELKKEIEKLKLESKELEKTHDEKQKNEQSASEFKKWLRMGIYKFADICPEIKEQGNDCLICLRDISKESEKQVTKCGKCERKYHDTCISEWLEISSNCPTCRGPISTK</sequence>
<evidence type="ECO:0000256" key="1">
    <source>
        <dbReference type="ARBA" id="ARBA00022723"/>
    </source>
</evidence>
<feature type="coiled-coil region" evidence="5">
    <location>
        <begin position="124"/>
        <end position="151"/>
    </location>
</feature>
<keyword evidence="8" id="KW-1185">Reference proteome</keyword>
<feature type="coiled-coil region" evidence="5">
    <location>
        <begin position="223"/>
        <end position="250"/>
    </location>
</feature>
<keyword evidence="1" id="KW-0479">Metal-binding</keyword>
<dbReference type="InterPro" id="IPR052788">
    <property type="entry name" value="RING-type_E3_ligase_ATL"/>
</dbReference>
<proteinExistence type="predicted"/>
<dbReference type="Proteomes" id="UP001152747">
    <property type="component" value="Unassembled WGS sequence"/>
</dbReference>
<dbReference type="PANTHER" id="PTHR45798:SF97">
    <property type="entry name" value="ALCOHOL-SENSITIVE RING FINGER PROTEIN 1"/>
    <property type="match status" value="1"/>
</dbReference>
<dbReference type="OrthoDB" id="8062037at2759"/>
<protein>
    <recommendedName>
        <fullName evidence="6">RING-type domain-containing protein</fullName>
    </recommendedName>
</protein>
<dbReference type="Pfam" id="PF13639">
    <property type="entry name" value="zf-RING_2"/>
    <property type="match status" value="1"/>
</dbReference>
<evidence type="ECO:0000256" key="2">
    <source>
        <dbReference type="ARBA" id="ARBA00022771"/>
    </source>
</evidence>
<gene>
    <name evidence="7" type="ORF">CAMP_LOCUS11835</name>
</gene>
<dbReference type="GO" id="GO:0008270">
    <property type="term" value="F:zinc ion binding"/>
    <property type="evidence" value="ECO:0007669"/>
    <property type="project" value="UniProtKB-KW"/>
</dbReference>
<accession>A0A9P1N312</accession>
<evidence type="ECO:0000313" key="7">
    <source>
        <dbReference type="EMBL" id="CAI5449198.1"/>
    </source>
</evidence>
<name>A0A9P1N312_9PELO</name>
<organism evidence="7 8">
    <name type="scientific">Caenorhabditis angaria</name>
    <dbReference type="NCBI Taxonomy" id="860376"/>
    <lineage>
        <taxon>Eukaryota</taxon>
        <taxon>Metazoa</taxon>
        <taxon>Ecdysozoa</taxon>
        <taxon>Nematoda</taxon>
        <taxon>Chromadorea</taxon>
        <taxon>Rhabditida</taxon>
        <taxon>Rhabditina</taxon>
        <taxon>Rhabditomorpha</taxon>
        <taxon>Rhabditoidea</taxon>
        <taxon>Rhabditidae</taxon>
        <taxon>Peloderinae</taxon>
        <taxon>Caenorhabditis</taxon>
    </lineage>
</organism>
<dbReference type="SUPFAM" id="SSF57850">
    <property type="entry name" value="RING/U-box"/>
    <property type="match status" value="1"/>
</dbReference>
<keyword evidence="2 4" id="KW-0863">Zinc-finger</keyword>
<evidence type="ECO:0000256" key="5">
    <source>
        <dbReference type="SAM" id="Coils"/>
    </source>
</evidence>
<dbReference type="Gene3D" id="3.30.40.10">
    <property type="entry name" value="Zinc/RING finger domain, C3HC4 (zinc finger)"/>
    <property type="match status" value="1"/>
</dbReference>
<dbReference type="PANTHER" id="PTHR45798">
    <property type="entry name" value="RING-H2 FINGER PROTEIN ATL61-RELATED-RELATED"/>
    <property type="match status" value="1"/>
</dbReference>
<reference evidence="7" key="1">
    <citation type="submission" date="2022-11" db="EMBL/GenBank/DDBJ databases">
        <authorList>
            <person name="Kikuchi T."/>
        </authorList>
    </citation>
    <scope>NUCLEOTIDE SEQUENCE</scope>
    <source>
        <strain evidence="7">PS1010</strain>
    </source>
</reference>
<feature type="coiled-coil region" evidence="5">
    <location>
        <begin position="596"/>
        <end position="665"/>
    </location>
</feature>
<keyword evidence="3" id="KW-0862">Zinc</keyword>
<dbReference type="InterPro" id="IPR013083">
    <property type="entry name" value="Znf_RING/FYVE/PHD"/>
</dbReference>
<dbReference type="EMBL" id="CANHGI010000004">
    <property type="protein sequence ID" value="CAI5449198.1"/>
    <property type="molecule type" value="Genomic_DNA"/>
</dbReference>
<evidence type="ECO:0000256" key="4">
    <source>
        <dbReference type="PROSITE-ProRule" id="PRU00175"/>
    </source>
</evidence>
<dbReference type="AlphaFoldDB" id="A0A9P1N312"/>
<feature type="domain" description="RING-type" evidence="6">
    <location>
        <begin position="697"/>
        <end position="741"/>
    </location>
</feature>
<evidence type="ECO:0000313" key="8">
    <source>
        <dbReference type="Proteomes" id="UP001152747"/>
    </source>
</evidence>
<evidence type="ECO:0000259" key="6">
    <source>
        <dbReference type="PROSITE" id="PS50089"/>
    </source>
</evidence>
<evidence type="ECO:0000256" key="3">
    <source>
        <dbReference type="ARBA" id="ARBA00022833"/>
    </source>
</evidence>
<keyword evidence="5" id="KW-0175">Coiled coil</keyword>
<comment type="caution">
    <text evidence="7">The sequence shown here is derived from an EMBL/GenBank/DDBJ whole genome shotgun (WGS) entry which is preliminary data.</text>
</comment>
<dbReference type="InterPro" id="IPR001841">
    <property type="entry name" value="Znf_RING"/>
</dbReference>
<dbReference type="PROSITE" id="PS50089">
    <property type="entry name" value="ZF_RING_2"/>
    <property type="match status" value="1"/>
</dbReference>